<dbReference type="EMBL" id="MKIP01000019">
    <property type="protein sequence ID" value="OLP62706.1"/>
    <property type="molecule type" value="Genomic_DNA"/>
</dbReference>
<evidence type="ECO:0000313" key="3">
    <source>
        <dbReference type="Proteomes" id="UP000186364"/>
    </source>
</evidence>
<dbReference type="Proteomes" id="UP000186364">
    <property type="component" value="Unassembled WGS sequence"/>
</dbReference>
<keyword evidence="3" id="KW-1185">Reference proteome</keyword>
<name>A0A1Q9B3T1_9HYPH</name>
<feature type="region of interest" description="Disordered" evidence="1">
    <location>
        <begin position="28"/>
        <end position="61"/>
    </location>
</feature>
<gene>
    <name evidence="2" type="ORF">BJF93_00960</name>
</gene>
<evidence type="ECO:0000256" key="1">
    <source>
        <dbReference type="SAM" id="MobiDB-lite"/>
    </source>
</evidence>
<feature type="compositionally biased region" description="Basic and acidic residues" evidence="1">
    <location>
        <begin position="39"/>
        <end position="61"/>
    </location>
</feature>
<sequence length="103" mass="11230">MTELPPFPSARRNPTDLDALIDASIGRPTVGASSATVPDARDTAGPDENKPLRSTDRTPTERFRVMIDPAVIIATKHSALQHKIAPSEVVERALRQYLGLDRT</sequence>
<reference evidence="2 3" key="1">
    <citation type="submission" date="2016-09" db="EMBL/GenBank/DDBJ databases">
        <title>Rhizobium sp. nov., a novel species isolated from the rice rhizosphere.</title>
        <authorList>
            <person name="Zhao J."/>
            <person name="Zhang X."/>
        </authorList>
    </citation>
    <scope>NUCLEOTIDE SEQUENCE [LARGE SCALE GENOMIC DNA]</scope>
    <source>
        <strain evidence="2 3">1.7048</strain>
    </source>
</reference>
<evidence type="ECO:0000313" key="2">
    <source>
        <dbReference type="EMBL" id="OLP62706.1"/>
    </source>
</evidence>
<dbReference type="AlphaFoldDB" id="A0A1Q9B3T1"/>
<dbReference type="OrthoDB" id="8379537at2"/>
<accession>A0A1Q9B3T1</accession>
<proteinExistence type="predicted"/>
<dbReference type="RefSeq" id="WP_083639166.1">
    <property type="nucleotide sequence ID" value="NZ_FOAM01000026.1"/>
</dbReference>
<protein>
    <submittedName>
        <fullName evidence="2">Uncharacterized protein</fullName>
    </submittedName>
</protein>
<comment type="caution">
    <text evidence="2">The sequence shown here is derived from an EMBL/GenBank/DDBJ whole genome shotgun (WGS) entry which is preliminary data.</text>
</comment>
<organism evidence="2 3">
    <name type="scientific">Xaviernesmea oryzae</name>
    <dbReference type="NCBI Taxonomy" id="464029"/>
    <lineage>
        <taxon>Bacteria</taxon>
        <taxon>Pseudomonadati</taxon>
        <taxon>Pseudomonadota</taxon>
        <taxon>Alphaproteobacteria</taxon>
        <taxon>Hyphomicrobiales</taxon>
        <taxon>Rhizobiaceae</taxon>
        <taxon>Rhizobium/Agrobacterium group</taxon>
        <taxon>Xaviernesmea</taxon>
    </lineage>
</organism>